<dbReference type="InterPro" id="IPR011014">
    <property type="entry name" value="MscS_channel_TM-2"/>
</dbReference>
<evidence type="ECO:0000313" key="11">
    <source>
        <dbReference type="Proteomes" id="UP000007014"/>
    </source>
</evidence>
<dbReference type="InterPro" id="IPR045042">
    <property type="entry name" value="YnaI-like"/>
</dbReference>
<reference evidence="10 11" key="1">
    <citation type="journal article" date="2004" name="Nature">
        <title>Genome sequence of the ultrasmall unicellular red alga Cyanidioschyzon merolae 10D.</title>
        <authorList>
            <person name="Matsuzaki M."/>
            <person name="Misumi O."/>
            <person name="Shin-i T."/>
            <person name="Maruyama S."/>
            <person name="Takahara M."/>
            <person name="Miyagishima S."/>
            <person name="Mori T."/>
            <person name="Nishida K."/>
            <person name="Yagisawa F."/>
            <person name="Nishida K."/>
            <person name="Yoshida Y."/>
            <person name="Nishimura Y."/>
            <person name="Nakao S."/>
            <person name="Kobayashi T."/>
            <person name="Momoyama Y."/>
            <person name="Higashiyama T."/>
            <person name="Minoda A."/>
            <person name="Sano M."/>
            <person name="Nomoto H."/>
            <person name="Oishi K."/>
            <person name="Hayashi H."/>
            <person name="Ohta F."/>
            <person name="Nishizaka S."/>
            <person name="Haga S."/>
            <person name="Miura S."/>
            <person name="Morishita T."/>
            <person name="Kabeya Y."/>
            <person name="Terasawa K."/>
            <person name="Suzuki Y."/>
            <person name="Ishii Y."/>
            <person name="Asakawa S."/>
            <person name="Takano H."/>
            <person name="Ohta N."/>
            <person name="Kuroiwa H."/>
            <person name="Tanaka K."/>
            <person name="Shimizu N."/>
            <person name="Sugano S."/>
            <person name="Sato N."/>
            <person name="Nozaki H."/>
            <person name="Ogasawara N."/>
            <person name="Kohara Y."/>
            <person name="Kuroiwa T."/>
        </authorList>
    </citation>
    <scope>NUCLEOTIDE SEQUENCE [LARGE SCALE GENOMIC DNA]</scope>
    <source>
        <strain evidence="10 11">10D</strain>
    </source>
</reference>
<evidence type="ECO:0000259" key="9">
    <source>
        <dbReference type="Pfam" id="PF24956"/>
    </source>
</evidence>
<feature type="transmembrane region" description="Helical" evidence="7">
    <location>
        <begin position="238"/>
        <end position="257"/>
    </location>
</feature>
<comment type="subcellular location">
    <subcellularLocation>
        <location evidence="1">Cell membrane</location>
        <topology evidence="1">Multi-pass membrane protein</topology>
    </subcellularLocation>
</comment>
<organism evidence="10 11">
    <name type="scientific">Cyanidioschyzon merolae (strain NIES-3377 / 10D)</name>
    <name type="common">Unicellular red alga</name>
    <dbReference type="NCBI Taxonomy" id="280699"/>
    <lineage>
        <taxon>Eukaryota</taxon>
        <taxon>Rhodophyta</taxon>
        <taxon>Bangiophyceae</taxon>
        <taxon>Cyanidiales</taxon>
        <taxon>Cyanidiaceae</taxon>
        <taxon>Cyanidioschyzon</taxon>
    </lineage>
</organism>
<keyword evidence="3" id="KW-1003">Cell membrane</keyword>
<dbReference type="SUPFAM" id="SSF82861">
    <property type="entry name" value="Mechanosensitive channel protein MscS (YggB), transmembrane region"/>
    <property type="match status" value="1"/>
</dbReference>
<dbReference type="RefSeq" id="XP_005538462.1">
    <property type="nucleotide sequence ID" value="XM_005538405.1"/>
</dbReference>
<dbReference type="Gene3D" id="3.30.70.100">
    <property type="match status" value="1"/>
</dbReference>
<evidence type="ECO:0000256" key="7">
    <source>
        <dbReference type="SAM" id="Phobius"/>
    </source>
</evidence>
<sequence>MEKLATQTLSFVPLQGNPFSGVGYHTHRIFSRDARLKLCRWKKRALPAVSVLPRGVGRLLLAHAGQHQRQALSSLWQAHLSTHVHNLDIGSILETPVSLGGKSRLVAAFTLSDLLVILILLVAYRRMVRILARSVLQPAGARLPDKWLTRKLIPADEHGLVRWIESTERAVGLFLTLRLGVMACQFGLVLGARLGITIWPKLPYVISRLATIGYFAFVLDTFYNWFLYEREDLSLSQIFVLGRLGTVLIYAVAFLVFVETTGLPLRSILAFGGIGGLAVGLATQELAKNFISGIMLALGAPFAPGESVQLNTLGVSGQVRQIGFYKTELIGADGRPIWIPNAQLLNERLTNNSRITNRRINLRFGLRYQDIDKIGRIVERVREMLAEVPEIAAYRESISVFFTEFAEYSLPIQLSCIVNVTDGRRFLEIQQQVLIELNRIVKSELADFALPTRAIEYLPPR</sequence>
<protein>
    <submittedName>
        <fullName evidence="10">Similar to small conductance mechanosensitive ion channel</fullName>
    </submittedName>
</protein>
<comment type="similarity">
    <text evidence="2">Belongs to the MscS (TC 1.A.23) family.</text>
</comment>
<dbReference type="PANTHER" id="PTHR43634:SF2">
    <property type="entry name" value="LOW CONDUCTANCE MECHANOSENSITIVE CHANNEL YNAI"/>
    <property type="match status" value="1"/>
</dbReference>
<name>M1UW96_CYAM1</name>
<evidence type="ECO:0000256" key="3">
    <source>
        <dbReference type="ARBA" id="ARBA00022475"/>
    </source>
</evidence>
<dbReference type="Gene3D" id="1.10.287.1260">
    <property type="match status" value="1"/>
</dbReference>
<feature type="transmembrane region" description="Helical" evidence="7">
    <location>
        <begin position="205"/>
        <end position="226"/>
    </location>
</feature>
<dbReference type="InterPro" id="IPR011066">
    <property type="entry name" value="MscS_channel_C_sf"/>
</dbReference>
<dbReference type="OrthoDB" id="431980at2759"/>
<dbReference type="InterPro" id="IPR006685">
    <property type="entry name" value="MscS_channel_2nd"/>
</dbReference>
<dbReference type="SUPFAM" id="SSF50182">
    <property type="entry name" value="Sm-like ribonucleoproteins"/>
    <property type="match status" value="1"/>
</dbReference>
<evidence type="ECO:0000256" key="1">
    <source>
        <dbReference type="ARBA" id="ARBA00004651"/>
    </source>
</evidence>
<dbReference type="InterPro" id="IPR023408">
    <property type="entry name" value="MscS_beta-dom_sf"/>
</dbReference>
<evidence type="ECO:0000256" key="2">
    <source>
        <dbReference type="ARBA" id="ARBA00008017"/>
    </source>
</evidence>
<dbReference type="PANTHER" id="PTHR43634">
    <property type="entry name" value="OW CONDUCTANCE MECHANOSENSITIVE CHANNEL"/>
    <property type="match status" value="1"/>
</dbReference>
<evidence type="ECO:0000313" key="10">
    <source>
        <dbReference type="EMBL" id="BAM82426.1"/>
    </source>
</evidence>
<dbReference type="InterPro" id="IPR010920">
    <property type="entry name" value="LSM_dom_sf"/>
</dbReference>
<dbReference type="GO" id="GO:0055085">
    <property type="term" value="P:transmembrane transport"/>
    <property type="evidence" value="ECO:0007669"/>
    <property type="project" value="InterPro"/>
</dbReference>
<evidence type="ECO:0000256" key="4">
    <source>
        <dbReference type="ARBA" id="ARBA00022692"/>
    </source>
</evidence>
<keyword evidence="6 7" id="KW-0472">Membrane</keyword>
<dbReference type="OMA" id="WFLERWR"/>
<dbReference type="Gene3D" id="2.30.30.60">
    <property type="match status" value="1"/>
</dbReference>
<dbReference type="Pfam" id="PF00924">
    <property type="entry name" value="MS_channel_2nd"/>
    <property type="match status" value="1"/>
</dbReference>
<dbReference type="InterPro" id="IPR056876">
    <property type="entry name" value="Msl2-3_C"/>
</dbReference>
<feature type="domain" description="Mechanosensitive ion channel protein 2/3 C-terminal" evidence="9">
    <location>
        <begin position="359"/>
        <end position="442"/>
    </location>
</feature>
<dbReference type="Gramene" id="CMR181CT">
    <property type="protein sequence ID" value="CMR181CT"/>
    <property type="gene ID" value="CMR181C"/>
</dbReference>
<keyword evidence="11" id="KW-1185">Reference proteome</keyword>
<dbReference type="GeneID" id="16996652"/>
<dbReference type="EMBL" id="AP006500">
    <property type="protein sequence ID" value="BAM82426.1"/>
    <property type="molecule type" value="Genomic_DNA"/>
</dbReference>
<evidence type="ECO:0000259" key="8">
    <source>
        <dbReference type="Pfam" id="PF00924"/>
    </source>
</evidence>
<dbReference type="KEGG" id="cme:CYME_CMR181C"/>
<reference evidence="10 11" key="2">
    <citation type="journal article" date="2007" name="BMC Biol.">
        <title>A 100%-complete sequence reveals unusually simple genomic features in the hot-spring red alga Cyanidioschyzon merolae.</title>
        <authorList>
            <person name="Nozaki H."/>
            <person name="Takano H."/>
            <person name="Misumi O."/>
            <person name="Terasawa K."/>
            <person name="Matsuzaki M."/>
            <person name="Maruyama S."/>
            <person name="Nishida K."/>
            <person name="Yagisawa F."/>
            <person name="Yoshida Y."/>
            <person name="Fujiwara T."/>
            <person name="Takio S."/>
            <person name="Tamura K."/>
            <person name="Chung S.J."/>
            <person name="Nakamura S."/>
            <person name="Kuroiwa H."/>
            <person name="Tanaka K."/>
            <person name="Sato N."/>
            <person name="Kuroiwa T."/>
        </authorList>
    </citation>
    <scope>NUCLEOTIDE SEQUENCE [LARGE SCALE GENOMIC DNA]</scope>
    <source>
        <strain evidence="10 11">10D</strain>
    </source>
</reference>
<dbReference type="Pfam" id="PF24956">
    <property type="entry name" value="Msl2-3_C"/>
    <property type="match status" value="1"/>
</dbReference>
<evidence type="ECO:0000256" key="6">
    <source>
        <dbReference type="ARBA" id="ARBA00023136"/>
    </source>
</evidence>
<feature type="domain" description="Mechanosensitive ion channel MscS" evidence="8">
    <location>
        <begin position="286"/>
        <end position="354"/>
    </location>
</feature>
<evidence type="ECO:0000256" key="5">
    <source>
        <dbReference type="ARBA" id="ARBA00022989"/>
    </source>
</evidence>
<accession>M1UW96</accession>
<gene>
    <name evidence="10" type="ORF">CYME_CMR181C</name>
</gene>
<keyword evidence="5 7" id="KW-1133">Transmembrane helix</keyword>
<dbReference type="SUPFAM" id="SSF82689">
    <property type="entry name" value="Mechanosensitive channel protein MscS (YggB), C-terminal domain"/>
    <property type="match status" value="1"/>
</dbReference>
<dbReference type="Proteomes" id="UP000007014">
    <property type="component" value="Chromosome 18"/>
</dbReference>
<feature type="transmembrane region" description="Helical" evidence="7">
    <location>
        <begin position="105"/>
        <end position="124"/>
    </location>
</feature>
<dbReference type="HOGENOM" id="CLU_593624_0_0_1"/>
<proteinExistence type="inferred from homology"/>
<keyword evidence="4 7" id="KW-0812">Transmembrane</keyword>
<dbReference type="GO" id="GO:0005886">
    <property type="term" value="C:plasma membrane"/>
    <property type="evidence" value="ECO:0007669"/>
    <property type="project" value="UniProtKB-SubCell"/>
</dbReference>
<dbReference type="AlphaFoldDB" id="M1UW96"/>